<dbReference type="EMBL" id="KE561347">
    <property type="protein sequence ID" value="EPZ30913.1"/>
    <property type="molecule type" value="Genomic_DNA"/>
</dbReference>
<evidence type="ECO:0000313" key="3">
    <source>
        <dbReference type="Proteomes" id="UP000030755"/>
    </source>
</evidence>
<organism evidence="1 3">
    <name type="scientific">Rozella allomycis (strain CSF55)</name>
    <dbReference type="NCBI Taxonomy" id="988480"/>
    <lineage>
        <taxon>Eukaryota</taxon>
        <taxon>Fungi</taxon>
        <taxon>Fungi incertae sedis</taxon>
        <taxon>Cryptomycota</taxon>
        <taxon>Cryptomycota incertae sedis</taxon>
        <taxon>Rozella</taxon>
    </lineage>
</organism>
<reference evidence="4" key="2">
    <citation type="journal article" date="2018" name="Nat. Microbiol.">
        <title>Leveraging single-cell genomics to expand the fungal tree of life.</title>
        <authorList>
            <person name="Ahrendt S.R."/>
            <person name="Quandt C.A."/>
            <person name="Ciobanu D."/>
            <person name="Clum A."/>
            <person name="Salamov A."/>
            <person name="Andreopoulos B."/>
            <person name="Cheng J.F."/>
            <person name="Woyke T."/>
            <person name="Pelin A."/>
            <person name="Henrissat B."/>
            <person name="Reynolds N.K."/>
            <person name="Benny G.L."/>
            <person name="Smith M.E."/>
            <person name="James T.Y."/>
            <person name="Grigoriev I.V."/>
        </authorList>
    </citation>
    <scope>NUCLEOTIDE SEQUENCE [LARGE SCALE GENOMIC DNA]</scope>
    <source>
        <strain evidence="4">CSF55</strain>
    </source>
</reference>
<sequence>MANRFRTAWKAVKGKFQTPRLVRNNAFQFNRQKPSKNMAYQKPIVDNRKMQVQHLEKSVNEINLADKPEIQNFKIVEMVNYARSNGMSQKDLQPVMKKLSEINKAANIKKTEAWENFNRNLANVDNKVPGKLMDEYTREAQTFQRTLNWIKLFKTLPEK</sequence>
<protein>
    <submittedName>
        <fullName evidence="1">Uncharacterized protein</fullName>
    </submittedName>
</protein>
<proteinExistence type="predicted"/>
<evidence type="ECO:0000313" key="1">
    <source>
        <dbReference type="EMBL" id="EPZ30913.1"/>
    </source>
</evidence>
<dbReference type="AlphaFoldDB" id="A0A075AMP6"/>
<dbReference type="Proteomes" id="UP000281549">
    <property type="component" value="Unassembled WGS sequence"/>
</dbReference>
<gene>
    <name evidence="1" type="ORF">O9G_002790</name>
    <name evidence="2" type="ORF">ROZALSC1DRAFT_28712</name>
</gene>
<reference evidence="1 3" key="1">
    <citation type="journal article" date="2013" name="Curr. Biol.">
        <title>Shared signatures of parasitism and phylogenomics unite Cryptomycota and microsporidia.</title>
        <authorList>
            <person name="James T.Y."/>
            <person name="Pelin A."/>
            <person name="Bonen L."/>
            <person name="Ahrendt S."/>
            <person name="Sain D."/>
            <person name="Corradi N."/>
            <person name="Stajich J.E."/>
        </authorList>
    </citation>
    <scope>NUCLEOTIDE SEQUENCE [LARGE SCALE GENOMIC DNA]</scope>
    <source>
        <strain evidence="1 3">CSF55</strain>
        <strain evidence="1 3">CSF55</strain>
    </source>
</reference>
<dbReference type="EMBL" id="ML005176">
    <property type="protein sequence ID" value="RKP19714.1"/>
    <property type="molecule type" value="Genomic_DNA"/>
</dbReference>
<name>A0A075AMP6_ROZAC</name>
<evidence type="ECO:0000313" key="2">
    <source>
        <dbReference type="EMBL" id="RKP19714.1"/>
    </source>
</evidence>
<accession>A0A075AMP6</accession>
<evidence type="ECO:0000313" key="4">
    <source>
        <dbReference type="Proteomes" id="UP000281549"/>
    </source>
</evidence>
<keyword evidence="3" id="KW-1185">Reference proteome</keyword>
<reference evidence="2" key="3">
    <citation type="submission" date="2018-08" db="EMBL/GenBank/DDBJ databases">
        <title>Leveraging single-cell genomics to expand the Fungal Tree of Life.</title>
        <authorList>
            <consortium name="DOE Joint Genome Institute"/>
            <person name="Ahrendt S.R."/>
            <person name="Quandt C.A."/>
            <person name="Ciobanu D."/>
            <person name="Clum A."/>
            <person name="Salamov A."/>
            <person name="Andreopoulos B."/>
            <person name="Cheng J.-F."/>
            <person name="Woyke T."/>
            <person name="Pelin A."/>
            <person name="Henrissat B."/>
            <person name="Reynolds N."/>
            <person name="Benny G.L."/>
            <person name="Smith M.E."/>
            <person name="James T.Y."/>
            <person name="Grigoriev I.V."/>
        </authorList>
    </citation>
    <scope>NUCLEOTIDE SEQUENCE</scope>
    <source>
        <strain evidence="2">CSF55</strain>
    </source>
</reference>
<dbReference type="Proteomes" id="UP000030755">
    <property type="component" value="Unassembled WGS sequence"/>
</dbReference>
<dbReference type="HOGENOM" id="CLU_1661794_0_0_1"/>